<evidence type="ECO:0000313" key="20">
    <source>
        <dbReference type="EMBL" id="VEN34726.1"/>
    </source>
</evidence>
<keyword evidence="7" id="KW-0645">Protease</keyword>
<dbReference type="Pfam" id="PF17820">
    <property type="entry name" value="PDZ_6"/>
    <property type="match status" value="1"/>
</dbReference>
<gene>
    <name evidence="20" type="ORF">CALMAC_LOCUS825</name>
</gene>
<keyword evidence="10" id="KW-0378">Hydrolase</keyword>
<evidence type="ECO:0000256" key="3">
    <source>
        <dbReference type="ARBA" id="ARBA00004375"/>
    </source>
</evidence>
<protein>
    <recommendedName>
        <fullName evidence="6">Serine protease HTRA2, mitochondrial</fullName>
        <ecNumber evidence="5">3.4.21.108</ecNumber>
    </recommendedName>
    <alternativeName>
        <fullName evidence="17">High temperature requirement protein A2</fullName>
    </alternativeName>
</protein>
<dbReference type="PANTHER" id="PTHR22939:SF129">
    <property type="entry name" value="SERINE PROTEASE HTRA2, MITOCHONDRIAL"/>
    <property type="match status" value="1"/>
</dbReference>
<dbReference type="Proteomes" id="UP000410492">
    <property type="component" value="Unassembled WGS sequence"/>
</dbReference>
<dbReference type="GO" id="GO:0005758">
    <property type="term" value="C:mitochondrial intermembrane space"/>
    <property type="evidence" value="ECO:0007669"/>
    <property type="project" value="UniProtKB-SubCell"/>
</dbReference>
<proteinExistence type="inferred from homology"/>
<evidence type="ECO:0000256" key="10">
    <source>
        <dbReference type="ARBA" id="ARBA00022801"/>
    </source>
</evidence>
<evidence type="ECO:0000256" key="4">
    <source>
        <dbReference type="ARBA" id="ARBA00010541"/>
    </source>
</evidence>
<accession>A0A653BGL6</accession>
<evidence type="ECO:0000256" key="13">
    <source>
        <dbReference type="ARBA" id="ARBA00022989"/>
    </source>
</evidence>
<evidence type="ECO:0000256" key="5">
    <source>
        <dbReference type="ARBA" id="ARBA00013033"/>
    </source>
</evidence>
<evidence type="ECO:0000256" key="12">
    <source>
        <dbReference type="ARBA" id="ARBA00022946"/>
    </source>
</evidence>
<dbReference type="Gene3D" id="2.30.42.10">
    <property type="match status" value="1"/>
</dbReference>
<evidence type="ECO:0000256" key="14">
    <source>
        <dbReference type="ARBA" id="ARBA00023128"/>
    </source>
</evidence>
<evidence type="ECO:0000256" key="6">
    <source>
        <dbReference type="ARBA" id="ARBA00016929"/>
    </source>
</evidence>
<dbReference type="SUPFAM" id="SSF50494">
    <property type="entry name" value="Trypsin-like serine proteases"/>
    <property type="match status" value="1"/>
</dbReference>
<organism evidence="20 21">
    <name type="scientific">Callosobruchus maculatus</name>
    <name type="common">Southern cowpea weevil</name>
    <name type="synonym">Pulse bruchid</name>
    <dbReference type="NCBI Taxonomy" id="64391"/>
    <lineage>
        <taxon>Eukaryota</taxon>
        <taxon>Metazoa</taxon>
        <taxon>Ecdysozoa</taxon>
        <taxon>Arthropoda</taxon>
        <taxon>Hexapoda</taxon>
        <taxon>Insecta</taxon>
        <taxon>Pterygota</taxon>
        <taxon>Neoptera</taxon>
        <taxon>Endopterygota</taxon>
        <taxon>Coleoptera</taxon>
        <taxon>Polyphaga</taxon>
        <taxon>Cucujiformia</taxon>
        <taxon>Chrysomeloidea</taxon>
        <taxon>Chrysomelidae</taxon>
        <taxon>Bruchinae</taxon>
        <taxon>Bruchini</taxon>
        <taxon>Callosobruchus</taxon>
    </lineage>
</organism>
<dbReference type="AlphaFoldDB" id="A0A653BGL6"/>
<evidence type="ECO:0000313" key="21">
    <source>
        <dbReference type="Proteomes" id="UP000410492"/>
    </source>
</evidence>
<dbReference type="GO" id="GO:0043065">
    <property type="term" value="P:positive regulation of apoptotic process"/>
    <property type="evidence" value="ECO:0007669"/>
    <property type="project" value="UniProtKB-ARBA"/>
</dbReference>
<dbReference type="InterPro" id="IPR036034">
    <property type="entry name" value="PDZ_sf"/>
</dbReference>
<dbReference type="EMBL" id="CAACVG010000948">
    <property type="protein sequence ID" value="VEN34726.1"/>
    <property type="molecule type" value="Genomic_DNA"/>
</dbReference>
<dbReference type="InterPro" id="IPR009003">
    <property type="entry name" value="Peptidase_S1_PA"/>
</dbReference>
<keyword evidence="21" id="KW-1185">Reference proteome</keyword>
<dbReference type="Gene3D" id="2.40.10.120">
    <property type="match status" value="1"/>
</dbReference>
<evidence type="ECO:0000256" key="18">
    <source>
        <dbReference type="ARBA" id="ARBA00035606"/>
    </source>
</evidence>
<keyword evidence="15" id="KW-0472">Membrane</keyword>
<dbReference type="GO" id="GO:0031966">
    <property type="term" value="C:mitochondrial membrane"/>
    <property type="evidence" value="ECO:0007669"/>
    <property type="project" value="UniProtKB-SubCell"/>
</dbReference>
<dbReference type="GO" id="GO:0004252">
    <property type="term" value="F:serine-type endopeptidase activity"/>
    <property type="evidence" value="ECO:0007669"/>
    <property type="project" value="InterPro"/>
</dbReference>
<evidence type="ECO:0000256" key="2">
    <source>
        <dbReference type="ARBA" id="ARBA00004304"/>
    </source>
</evidence>
<dbReference type="InterPro" id="IPR001940">
    <property type="entry name" value="Peptidase_S1C"/>
</dbReference>
<feature type="domain" description="PDZ" evidence="19">
    <location>
        <begin position="293"/>
        <end position="405"/>
    </location>
</feature>
<evidence type="ECO:0000256" key="17">
    <source>
        <dbReference type="ARBA" id="ARBA00029644"/>
    </source>
</evidence>
<evidence type="ECO:0000256" key="11">
    <source>
        <dbReference type="ARBA" id="ARBA00022825"/>
    </source>
</evidence>
<evidence type="ECO:0000256" key="1">
    <source>
        <dbReference type="ARBA" id="ARBA00001760"/>
    </source>
</evidence>
<name>A0A653BGL6_CALMS</name>
<evidence type="ECO:0000256" key="8">
    <source>
        <dbReference type="ARBA" id="ARBA00022692"/>
    </source>
</evidence>
<keyword evidence="8" id="KW-0812">Transmembrane</keyword>
<dbReference type="EC" id="3.4.21.108" evidence="5"/>
<dbReference type="PRINTS" id="PR00834">
    <property type="entry name" value="PROTEASES2C"/>
</dbReference>
<sequence>MSYLKKILAPKSFLRAVSNIHKGFRATDKYSDLLPALVLRNVNHSRSRTLRYLLVFTSGLISYKIYHEHFSIIPGVSAFTGQKLAGRRKQYNFIADVVETSAPAVVYIEIKDARRTDFFTGRPITISNGSGFIIQENGLILTNAHVVTNKPHARVEVKLIDGRVFTGIVEDIDLKSDLATVRIPAKNLPVMKLGNSADLKPGEFVVAIGSPLALSNTVTSGVVSSTHRASAELGLTGKDMVYIQTDAAITFGNSGGPLVNLDGEAIGVNSMKVTAGISFAIPIDYVKAFLEETVSHKKPGDKPKRLYMGITMLTLTPQIIHELQQRNHEIPRDIQGGVLVWKVIYGSPAHSGGIQPGDIVTHIDGKPVRDSNDVYNILTNMQTKKINLTISRYGRKVDITVEPEDIN</sequence>
<keyword evidence="14" id="KW-0496">Mitochondrion</keyword>
<comment type="function">
    <text evidence="18">Serine protease that shows proteolytic activity against a non-specific substrate beta-casein. Promotes or induces cell death either by direct binding to and inhibition of BIRC proteins (also called inhibitor of apoptosis proteins, IAPs), leading to an increase in caspase activity, or by a BIRC inhibition-independent, caspase-independent and serine protease activity-dependent mechanism. Can antagonize antiapoptotic activity of th/Diap1 by directly inducing the degradation of th/Diap1.</text>
</comment>
<dbReference type="GO" id="GO:0007005">
    <property type="term" value="P:mitochondrion organization"/>
    <property type="evidence" value="ECO:0007669"/>
    <property type="project" value="UniProtKB-ARBA"/>
</dbReference>
<keyword evidence="9" id="KW-0053">Apoptosis</keyword>
<evidence type="ECO:0000256" key="15">
    <source>
        <dbReference type="ARBA" id="ARBA00023136"/>
    </source>
</evidence>
<dbReference type="FunFam" id="2.40.10.120:FF:000004">
    <property type="entry name" value="Serine protease HTRA2, mitochondrial"/>
    <property type="match status" value="1"/>
</dbReference>
<comment type="subcellular location">
    <subcellularLocation>
        <location evidence="3">Mitochondrion intermembrane space</location>
        <topology evidence="3">Single-pass membrane protein</topology>
    </subcellularLocation>
    <subcellularLocation>
        <location evidence="2">Mitochondrion membrane</location>
        <topology evidence="2">Single-pass membrane protein</topology>
    </subcellularLocation>
</comment>
<keyword evidence="11" id="KW-0720">Serine protease</keyword>
<dbReference type="PROSITE" id="PS50106">
    <property type="entry name" value="PDZ"/>
    <property type="match status" value="1"/>
</dbReference>
<dbReference type="Pfam" id="PF13365">
    <property type="entry name" value="Trypsin_2"/>
    <property type="match status" value="1"/>
</dbReference>
<keyword evidence="13" id="KW-1133">Transmembrane helix</keyword>
<evidence type="ECO:0000256" key="16">
    <source>
        <dbReference type="ARBA" id="ARBA00023145"/>
    </source>
</evidence>
<dbReference type="GO" id="GO:0006508">
    <property type="term" value="P:proteolysis"/>
    <property type="evidence" value="ECO:0007669"/>
    <property type="project" value="UniProtKB-KW"/>
</dbReference>
<comment type="catalytic activity">
    <reaction evidence="1">
        <text>Cleavage of non-polar aliphatic amino-acids at the P1 position, with a preference for Val, Ile and Met. At the P2 and P3 positions, Arg is selected most strongly with a secondary preference for other hydrophilic residues.</text>
        <dbReference type="EC" id="3.4.21.108"/>
    </reaction>
</comment>
<keyword evidence="16" id="KW-0865">Zymogen</keyword>
<evidence type="ECO:0000256" key="7">
    <source>
        <dbReference type="ARBA" id="ARBA00022670"/>
    </source>
</evidence>
<reference evidence="20 21" key="1">
    <citation type="submission" date="2019-01" db="EMBL/GenBank/DDBJ databases">
        <authorList>
            <person name="Sayadi A."/>
        </authorList>
    </citation>
    <scope>NUCLEOTIDE SEQUENCE [LARGE SCALE GENOMIC DNA]</scope>
</reference>
<dbReference type="GO" id="GO:0006915">
    <property type="term" value="P:apoptotic process"/>
    <property type="evidence" value="ECO:0007669"/>
    <property type="project" value="UniProtKB-KW"/>
</dbReference>
<dbReference type="PANTHER" id="PTHR22939">
    <property type="entry name" value="SERINE PROTEASE FAMILY S1C HTRA-RELATED"/>
    <property type="match status" value="1"/>
</dbReference>
<dbReference type="OrthoDB" id="4217619at2759"/>
<evidence type="ECO:0000256" key="9">
    <source>
        <dbReference type="ARBA" id="ARBA00022703"/>
    </source>
</evidence>
<dbReference type="InterPro" id="IPR001478">
    <property type="entry name" value="PDZ"/>
</dbReference>
<dbReference type="SMART" id="SM00228">
    <property type="entry name" value="PDZ"/>
    <property type="match status" value="1"/>
</dbReference>
<comment type="similarity">
    <text evidence="4">Belongs to the peptidase S1C family.</text>
</comment>
<dbReference type="SUPFAM" id="SSF50156">
    <property type="entry name" value="PDZ domain-like"/>
    <property type="match status" value="1"/>
</dbReference>
<evidence type="ECO:0000259" key="19">
    <source>
        <dbReference type="PROSITE" id="PS50106"/>
    </source>
</evidence>
<keyword evidence="12" id="KW-0809">Transit peptide</keyword>
<dbReference type="InterPro" id="IPR041489">
    <property type="entry name" value="PDZ_6"/>
</dbReference>